<keyword evidence="3" id="KW-1185">Reference proteome</keyword>
<dbReference type="Gramene" id="RZC71891">
    <property type="protein sequence ID" value="RZC71891"/>
    <property type="gene ID" value="C5167_035040"/>
</dbReference>
<dbReference type="InterPro" id="IPR051616">
    <property type="entry name" value="Cul2-RING_E3_ligase_SR"/>
</dbReference>
<name>A0A4Y7KIA0_PAPSO</name>
<protein>
    <submittedName>
        <fullName evidence="2">Uncharacterized protein</fullName>
    </submittedName>
</protein>
<organism evidence="2 3">
    <name type="scientific">Papaver somniferum</name>
    <name type="common">Opium poppy</name>
    <dbReference type="NCBI Taxonomy" id="3469"/>
    <lineage>
        <taxon>Eukaryota</taxon>
        <taxon>Viridiplantae</taxon>
        <taxon>Streptophyta</taxon>
        <taxon>Embryophyta</taxon>
        <taxon>Tracheophyta</taxon>
        <taxon>Spermatophyta</taxon>
        <taxon>Magnoliopsida</taxon>
        <taxon>Ranunculales</taxon>
        <taxon>Papaveraceae</taxon>
        <taxon>Papaveroideae</taxon>
        <taxon>Papaver</taxon>
    </lineage>
</organism>
<gene>
    <name evidence="2" type="ORF">C5167_035040</name>
</gene>
<dbReference type="Pfam" id="PF12796">
    <property type="entry name" value="Ank_2"/>
    <property type="match status" value="1"/>
</dbReference>
<feature type="repeat" description="ANK" evidence="1">
    <location>
        <begin position="94"/>
        <end position="126"/>
    </location>
</feature>
<dbReference type="InterPro" id="IPR036770">
    <property type="entry name" value="Ankyrin_rpt-contain_sf"/>
</dbReference>
<dbReference type="EMBL" id="CM010721">
    <property type="protein sequence ID" value="RZC71891.1"/>
    <property type="molecule type" value="Genomic_DNA"/>
</dbReference>
<keyword evidence="1" id="KW-0040">ANK repeat</keyword>
<proteinExistence type="predicted"/>
<dbReference type="SMART" id="SM00248">
    <property type="entry name" value="ANK"/>
    <property type="match status" value="3"/>
</dbReference>
<dbReference type="Proteomes" id="UP000316621">
    <property type="component" value="Chromosome 7"/>
</dbReference>
<dbReference type="SUPFAM" id="SSF48403">
    <property type="entry name" value="Ankyrin repeat"/>
    <property type="match status" value="1"/>
</dbReference>
<dbReference type="PANTHER" id="PTHR46224:SF6">
    <property type="entry name" value="ANKYRIN REPEAT FAMILY PROTEIN"/>
    <property type="match status" value="1"/>
</dbReference>
<dbReference type="PANTHER" id="PTHR46224">
    <property type="entry name" value="ANKYRIN REPEAT FAMILY PROTEIN"/>
    <property type="match status" value="1"/>
</dbReference>
<evidence type="ECO:0000313" key="3">
    <source>
        <dbReference type="Proteomes" id="UP000316621"/>
    </source>
</evidence>
<accession>A0A4Y7KIA0</accession>
<dbReference type="Gene3D" id="1.25.40.20">
    <property type="entry name" value="Ankyrin repeat-containing domain"/>
    <property type="match status" value="1"/>
</dbReference>
<dbReference type="AlphaFoldDB" id="A0A4Y7KIA0"/>
<dbReference type="STRING" id="3469.A0A4Y7KIA0"/>
<evidence type="ECO:0000313" key="2">
    <source>
        <dbReference type="EMBL" id="RZC71891.1"/>
    </source>
</evidence>
<sequence>MVDMHFILLLQKGKIRCSSTTEQVKLDIDVKDNSFRCVLVVVGVGRWWWWWPAILVVCVGCFWWNGGGGLTILLIAYLLEIGANPEIPNDTDMMHMNLLHHASMKGHNGVISLLLSKGISIDVSNGFGSPLQLACVFGQHDTVKLLLDHPSQSQFVFHEVATSVIHPFQNLAMRGEFTQGADPNGGSDGVKALPLAAKVGVIQIIELSVEAGAGPNFTDMGSYLLKPIEEAAIDGNRQGVEIHFPEHMWT</sequence>
<dbReference type="InterPro" id="IPR002110">
    <property type="entry name" value="Ankyrin_rpt"/>
</dbReference>
<reference evidence="2 3" key="1">
    <citation type="journal article" date="2018" name="Science">
        <title>The opium poppy genome and morphinan production.</title>
        <authorList>
            <person name="Guo L."/>
            <person name="Winzer T."/>
            <person name="Yang X."/>
            <person name="Li Y."/>
            <person name="Ning Z."/>
            <person name="He Z."/>
            <person name="Teodor R."/>
            <person name="Lu Y."/>
            <person name="Bowser T.A."/>
            <person name="Graham I.A."/>
            <person name="Ye K."/>
        </authorList>
    </citation>
    <scope>NUCLEOTIDE SEQUENCE [LARGE SCALE GENOMIC DNA]</scope>
    <source>
        <strain evidence="3">cv. HN1</strain>
        <tissue evidence="2">Leaves</tissue>
    </source>
</reference>
<dbReference type="PROSITE" id="PS50088">
    <property type="entry name" value="ANK_REPEAT"/>
    <property type="match status" value="1"/>
</dbReference>
<evidence type="ECO:0000256" key="1">
    <source>
        <dbReference type="PROSITE-ProRule" id="PRU00023"/>
    </source>
</evidence>